<evidence type="ECO:0000313" key="8">
    <source>
        <dbReference type="EMBL" id="THF95246.1"/>
    </source>
</evidence>
<dbReference type="Proteomes" id="UP000306102">
    <property type="component" value="Unassembled WGS sequence"/>
</dbReference>
<keyword evidence="9" id="KW-1185">Reference proteome</keyword>
<reference evidence="8 9" key="1">
    <citation type="journal article" date="2018" name="Proc. Natl. Acad. Sci. U.S.A.">
        <title>Draft genome sequence of Camellia sinensis var. sinensis provides insights into the evolution of the tea genome and tea quality.</title>
        <authorList>
            <person name="Wei C."/>
            <person name="Yang H."/>
            <person name="Wang S."/>
            <person name="Zhao J."/>
            <person name="Liu C."/>
            <person name="Gao L."/>
            <person name="Xia E."/>
            <person name="Lu Y."/>
            <person name="Tai Y."/>
            <person name="She G."/>
            <person name="Sun J."/>
            <person name="Cao H."/>
            <person name="Tong W."/>
            <person name="Gao Q."/>
            <person name="Li Y."/>
            <person name="Deng W."/>
            <person name="Jiang X."/>
            <person name="Wang W."/>
            <person name="Chen Q."/>
            <person name="Zhang S."/>
            <person name="Li H."/>
            <person name="Wu J."/>
            <person name="Wang P."/>
            <person name="Li P."/>
            <person name="Shi C."/>
            <person name="Zheng F."/>
            <person name="Jian J."/>
            <person name="Huang B."/>
            <person name="Shan D."/>
            <person name="Shi M."/>
            <person name="Fang C."/>
            <person name="Yue Y."/>
            <person name="Li F."/>
            <person name="Li D."/>
            <person name="Wei S."/>
            <person name="Han B."/>
            <person name="Jiang C."/>
            <person name="Yin Y."/>
            <person name="Xia T."/>
            <person name="Zhang Z."/>
            <person name="Bennetzen J.L."/>
            <person name="Zhao S."/>
            <person name="Wan X."/>
        </authorList>
    </citation>
    <scope>NUCLEOTIDE SEQUENCE [LARGE SCALE GENOMIC DNA]</scope>
    <source>
        <strain evidence="9">cv. Shuchazao</strain>
        <tissue evidence="8">Leaf</tissue>
    </source>
</reference>
<keyword evidence="7" id="KW-1133">Transmembrane helix</keyword>
<keyword evidence="1" id="KW-0723">Serine/threonine-protein kinase</keyword>
<dbReference type="GO" id="GO:0005886">
    <property type="term" value="C:plasma membrane"/>
    <property type="evidence" value="ECO:0007669"/>
    <property type="project" value="TreeGrafter"/>
</dbReference>
<proteinExistence type="predicted"/>
<feature type="compositionally biased region" description="Low complexity" evidence="6">
    <location>
        <begin position="9"/>
        <end position="22"/>
    </location>
</feature>
<keyword evidence="7" id="KW-0812">Transmembrane</keyword>
<feature type="transmembrane region" description="Helical" evidence="7">
    <location>
        <begin position="193"/>
        <end position="216"/>
    </location>
</feature>
<dbReference type="GO" id="GO:0005524">
    <property type="term" value="F:ATP binding"/>
    <property type="evidence" value="ECO:0007669"/>
    <property type="project" value="UniProtKB-KW"/>
</dbReference>
<sequence>MQAQERGASSQSVSPQSSIESVNADSQSHLQINPDLNRVFASLHNRFEPRQTNSGLGASSKDMQAQERGASSQSVSPQSSIESVNADSQRSKSRRQGPFYCCSKVGITTPGKNHAVYISSEQWFSDWRFKTANPCHNSVENGSAVCLKQKERGSNFTSDANTGDIYVLTLKNKRIPSEESRKKNSFRSKQKHWWIWSFVAVALVVATLLLGFFCYLRWRNLKRMEQEGERKTNQDKFMFLLRSKITPFSERNNSEKFGFGKNKGQQLQLYSLPQIAAATKNFSINKKLGQGGFGEVYTSDIFSFGVLLLEIVSGKNNAVFSHLSGPLSLIEHTWDLWKKVISLELTDPVLSSQSPENELL</sequence>
<dbReference type="PANTHER" id="PTHR27002:SF827">
    <property type="entry name" value="RECEPTOR-LIKE SERINE_THREONINE-PROTEIN KINASE"/>
    <property type="match status" value="1"/>
</dbReference>
<keyword evidence="3" id="KW-0547">Nucleotide-binding</keyword>
<dbReference type="GO" id="GO:0004674">
    <property type="term" value="F:protein serine/threonine kinase activity"/>
    <property type="evidence" value="ECO:0007669"/>
    <property type="project" value="UniProtKB-KW"/>
</dbReference>
<feature type="compositionally biased region" description="Low complexity" evidence="6">
    <location>
        <begin position="71"/>
        <end position="84"/>
    </location>
</feature>
<dbReference type="EMBL" id="SDRB02013315">
    <property type="protein sequence ID" value="THF95246.1"/>
    <property type="molecule type" value="Genomic_DNA"/>
</dbReference>
<dbReference type="Gene3D" id="3.30.200.20">
    <property type="entry name" value="Phosphorylase Kinase, domain 1"/>
    <property type="match status" value="1"/>
</dbReference>
<evidence type="ECO:0000256" key="7">
    <source>
        <dbReference type="SAM" id="Phobius"/>
    </source>
</evidence>
<evidence type="ECO:0000256" key="2">
    <source>
        <dbReference type="ARBA" id="ARBA00022679"/>
    </source>
</evidence>
<protein>
    <recommendedName>
        <fullName evidence="10">Serine-threonine/tyrosine-protein kinase catalytic domain-containing protein</fullName>
    </recommendedName>
</protein>
<evidence type="ECO:0000256" key="4">
    <source>
        <dbReference type="ARBA" id="ARBA00022777"/>
    </source>
</evidence>
<dbReference type="PANTHER" id="PTHR27002">
    <property type="entry name" value="RECEPTOR-LIKE SERINE/THREONINE-PROTEIN KINASE SD1-8"/>
    <property type="match status" value="1"/>
</dbReference>
<gene>
    <name evidence="8" type="ORF">TEA_019901</name>
</gene>
<feature type="region of interest" description="Disordered" evidence="6">
    <location>
        <begin position="1"/>
        <end position="96"/>
    </location>
</feature>
<evidence type="ECO:0008006" key="10">
    <source>
        <dbReference type="Google" id="ProtNLM"/>
    </source>
</evidence>
<evidence type="ECO:0000313" key="9">
    <source>
        <dbReference type="Proteomes" id="UP000306102"/>
    </source>
</evidence>
<name>A0A4V6RY06_CAMSN</name>
<comment type="caution">
    <text evidence="8">The sequence shown here is derived from an EMBL/GenBank/DDBJ whole genome shotgun (WGS) entry which is preliminary data.</text>
</comment>
<keyword evidence="4" id="KW-0418">Kinase</keyword>
<dbReference type="AlphaFoldDB" id="A0A4V6RY06"/>
<organism evidence="8 9">
    <name type="scientific">Camellia sinensis var. sinensis</name>
    <name type="common">China tea</name>
    <dbReference type="NCBI Taxonomy" id="542762"/>
    <lineage>
        <taxon>Eukaryota</taxon>
        <taxon>Viridiplantae</taxon>
        <taxon>Streptophyta</taxon>
        <taxon>Embryophyta</taxon>
        <taxon>Tracheophyta</taxon>
        <taxon>Spermatophyta</taxon>
        <taxon>Magnoliopsida</taxon>
        <taxon>eudicotyledons</taxon>
        <taxon>Gunneridae</taxon>
        <taxon>Pentapetalae</taxon>
        <taxon>asterids</taxon>
        <taxon>Ericales</taxon>
        <taxon>Theaceae</taxon>
        <taxon>Camellia</taxon>
    </lineage>
</organism>
<evidence type="ECO:0000256" key="1">
    <source>
        <dbReference type="ARBA" id="ARBA00022527"/>
    </source>
</evidence>
<keyword evidence="5" id="KW-0067">ATP-binding</keyword>
<keyword evidence="7" id="KW-0472">Membrane</keyword>
<accession>A0A4V6RY06</accession>
<keyword evidence="2" id="KW-0808">Transferase</keyword>
<evidence type="ECO:0000256" key="3">
    <source>
        <dbReference type="ARBA" id="ARBA00022741"/>
    </source>
</evidence>
<feature type="compositionally biased region" description="Polar residues" evidence="6">
    <location>
        <begin position="50"/>
        <end position="63"/>
    </location>
</feature>
<evidence type="ECO:0000256" key="6">
    <source>
        <dbReference type="SAM" id="MobiDB-lite"/>
    </source>
</evidence>
<evidence type="ECO:0000256" key="5">
    <source>
        <dbReference type="ARBA" id="ARBA00022840"/>
    </source>
</evidence>